<dbReference type="InterPro" id="IPR051085">
    <property type="entry name" value="MB_O-acyltransferase"/>
</dbReference>
<dbReference type="Proteomes" id="UP000263754">
    <property type="component" value="Unassembled WGS sequence"/>
</dbReference>
<feature type="transmembrane region" description="Helical" evidence="8">
    <location>
        <begin position="397"/>
        <end position="418"/>
    </location>
</feature>
<dbReference type="EMBL" id="QSKL01000003">
    <property type="protein sequence ID" value="RHE60701.1"/>
    <property type="molecule type" value="Genomic_DNA"/>
</dbReference>
<evidence type="ECO:0000313" key="10">
    <source>
        <dbReference type="EMBL" id="RHE60701.1"/>
    </source>
</evidence>
<evidence type="ECO:0000313" key="12">
    <source>
        <dbReference type="Proteomes" id="UP000284640"/>
    </source>
</evidence>
<feature type="transmembrane region" description="Helical" evidence="8">
    <location>
        <begin position="42"/>
        <end position="65"/>
    </location>
</feature>
<gene>
    <name evidence="10" type="ORF">DW729_05595</name>
    <name evidence="9" type="ORF">DXD90_04925</name>
</gene>
<dbReference type="RefSeq" id="WP_117962770.1">
    <property type="nucleotide sequence ID" value="NZ_CALNHV010000005.1"/>
</dbReference>
<feature type="transmembrane region" description="Helical" evidence="8">
    <location>
        <begin position="439"/>
        <end position="461"/>
    </location>
</feature>
<evidence type="ECO:0000313" key="11">
    <source>
        <dbReference type="Proteomes" id="UP000263754"/>
    </source>
</evidence>
<dbReference type="PANTHER" id="PTHR13285">
    <property type="entry name" value="ACYLTRANSFERASE"/>
    <property type="match status" value="1"/>
</dbReference>
<dbReference type="GO" id="GO:0042121">
    <property type="term" value="P:alginic acid biosynthetic process"/>
    <property type="evidence" value="ECO:0007669"/>
    <property type="project" value="InterPro"/>
</dbReference>
<evidence type="ECO:0000256" key="6">
    <source>
        <dbReference type="ARBA" id="ARBA00023136"/>
    </source>
</evidence>
<comment type="subcellular location">
    <subcellularLocation>
        <location evidence="1">Cell membrane</location>
        <topology evidence="1">Multi-pass membrane protein</topology>
    </subcellularLocation>
</comment>
<feature type="transmembrane region" description="Helical" evidence="8">
    <location>
        <begin position="304"/>
        <end position="337"/>
    </location>
</feature>
<dbReference type="AlphaFoldDB" id="A0A374N2N1"/>
<evidence type="ECO:0000256" key="7">
    <source>
        <dbReference type="PIRNR" id="PIRNR016636"/>
    </source>
</evidence>
<feature type="transmembrane region" description="Helical" evidence="8">
    <location>
        <begin position="349"/>
        <end position="371"/>
    </location>
</feature>
<evidence type="ECO:0000256" key="8">
    <source>
        <dbReference type="SAM" id="Phobius"/>
    </source>
</evidence>
<name>A0A374N2N1_BACUN</name>
<evidence type="ECO:0000313" key="9">
    <source>
        <dbReference type="EMBL" id="RGI77942.1"/>
    </source>
</evidence>
<proteinExistence type="inferred from homology"/>
<evidence type="ECO:0000256" key="3">
    <source>
        <dbReference type="ARBA" id="ARBA00022475"/>
    </source>
</evidence>
<organism evidence="9 11">
    <name type="scientific">Bacteroides uniformis</name>
    <dbReference type="NCBI Taxonomy" id="820"/>
    <lineage>
        <taxon>Bacteria</taxon>
        <taxon>Pseudomonadati</taxon>
        <taxon>Bacteroidota</taxon>
        <taxon>Bacteroidia</taxon>
        <taxon>Bacteroidales</taxon>
        <taxon>Bacteroidaceae</taxon>
        <taxon>Bacteroides</taxon>
    </lineage>
</organism>
<feature type="transmembrane region" description="Helical" evidence="8">
    <location>
        <begin position="111"/>
        <end position="132"/>
    </location>
</feature>
<evidence type="ECO:0000256" key="1">
    <source>
        <dbReference type="ARBA" id="ARBA00004651"/>
    </source>
</evidence>
<reference evidence="11 12" key="1">
    <citation type="submission" date="2018-08" db="EMBL/GenBank/DDBJ databases">
        <title>A genome reference for cultivated species of the human gut microbiota.</title>
        <authorList>
            <person name="Zou Y."/>
            <person name="Xue W."/>
            <person name="Luo G."/>
        </authorList>
    </citation>
    <scope>NUCLEOTIDE SEQUENCE [LARGE SCALE GENOMIC DNA]</scope>
    <source>
        <strain evidence="10 12">AM27-46</strain>
        <strain evidence="9 11">TM10-17</strain>
    </source>
</reference>
<keyword evidence="4 8" id="KW-0812">Transmembrane</keyword>
<dbReference type="Proteomes" id="UP000284640">
    <property type="component" value="Unassembled WGS sequence"/>
</dbReference>
<dbReference type="PIRSF" id="PIRSF016636">
    <property type="entry name" value="AlgI_DltB"/>
    <property type="match status" value="1"/>
</dbReference>
<keyword evidence="7" id="KW-0012">Acyltransferase</keyword>
<dbReference type="GO" id="GO:0005886">
    <property type="term" value="C:plasma membrane"/>
    <property type="evidence" value="ECO:0007669"/>
    <property type="project" value="UniProtKB-SubCell"/>
</dbReference>
<dbReference type="InterPro" id="IPR028362">
    <property type="entry name" value="AlgI"/>
</dbReference>
<comment type="caution">
    <text evidence="9">The sequence shown here is derived from an EMBL/GenBank/DDBJ whole genome shotgun (WGS) entry which is preliminary data.</text>
</comment>
<accession>A0A374N2N1</accession>
<dbReference type="EMBL" id="QSOF01000005">
    <property type="protein sequence ID" value="RGI77942.1"/>
    <property type="molecule type" value="Genomic_DNA"/>
</dbReference>
<dbReference type="GO" id="GO:0016746">
    <property type="term" value="F:acyltransferase activity"/>
    <property type="evidence" value="ECO:0007669"/>
    <property type="project" value="UniProtKB-KW"/>
</dbReference>
<feature type="transmembrane region" description="Helical" evidence="8">
    <location>
        <begin position="77"/>
        <end position="96"/>
    </location>
</feature>
<keyword evidence="7" id="KW-0808">Transferase</keyword>
<evidence type="ECO:0000256" key="5">
    <source>
        <dbReference type="ARBA" id="ARBA00022989"/>
    </source>
</evidence>
<keyword evidence="6 7" id="KW-0472">Membrane</keyword>
<protein>
    <submittedName>
        <fullName evidence="9">MBOAT family protein</fullName>
    </submittedName>
</protein>
<dbReference type="InterPro" id="IPR004299">
    <property type="entry name" value="MBOAT_fam"/>
</dbReference>
<dbReference type="Pfam" id="PF03062">
    <property type="entry name" value="MBOAT"/>
    <property type="match status" value="1"/>
</dbReference>
<feature type="transmembrane region" description="Helical" evidence="8">
    <location>
        <begin position="7"/>
        <end position="22"/>
    </location>
</feature>
<keyword evidence="3 7" id="KW-1003">Cell membrane</keyword>
<dbReference type="PIRSF" id="PIRSF500217">
    <property type="entry name" value="AlgI"/>
    <property type="match status" value="1"/>
</dbReference>
<dbReference type="PANTHER" id="PTHR13285:SF18">
    <property type="entry name" value="PROTEIN-CYSTEINE N-PALMITOYLTRANSFERASE RASP"/>
    <property type="match status" value="1"/>
</dbReference>
<dbReference type="InterPro" id="IPR024194">
    <property type="entry name" value="Ac/AlaTfrase_AlgI/DltB"/>
</dbReference>
<sequence length="464" mass="53534">MLFSDINFLLFLVPLLATLWIHEKLKWGGVFLRNTILLIASYWFYAQLSPTYVVLLGAITLLNWISGKSLLQQKRKWVCGTTVILSLLPLICYKYAHFFIVDVLGLANENFATWVLPIGISFFTFQALTYTIDIYRGKIKEKAPLIDFMLFVSFFPNILSGPIEKGRNLLPQLHKLHPITNDNLLRGSELFAWGLFKKVVVADRIAIYTNSVFEHPDFYSGNSNLLAIALYSIQIYCDFSGYTDMAIGVAKMMGFRLNDNFRFPYFSTTIRQFWKKWHISLTSWFTEYLYIACGGNRVPKWRWYINISLVFLVSGLWHGAAWTFIFWGALHAVLYLIEHISGLKNQFLSFWRIWVQGIYVYIVVSLAWVFFRANTFNDATAMINGVFRDWGRQYTTASLMGFVLMLAALALFIILEILAYKKVITITESENNPYDGKNLAFLVITLLSISLLGQSGAQFVYFKF</sequence>
<comment type="similarity">
    <text evidence="2 7">Belongs to the membrane-bound acyltransferase family.</text>
</comment>
<evidence type="ECO:0000256" key="4">
    <source>
        <dbReference type="ARBA" id="ARBA00022692"/>
    </source>
</evidence>
<keyword evidence="5 8" id="KW-1133">Transmembrane helix</keyword>
<evidence type="ECO:0000256" key="2">
    <source>
        <dbReference type="ARBA" id="ARBA00010323"/>
    </source>
</evidence>